<keyword evidence="2" id="KW-1185">Reference proteome</keyword>
<name>A0AAD4QK41_9AGAM</name>
<dbReference type="AlphaFoldDB" id="A0AAD4QK41"/>
<evidence type="ECO:0000313" key="2">
    <source>
        <dbReference type="Proteomes" id="UP001203297"/>
    </source>
</evidence>
<protein>
    <submittedName>
        <fullName evidence="1">Uncharacterized protein</fullName>
    </submittedName>
</protein>
<accession>A0AAD4QK41</accession>
<sequence length="244" mass="28113">PVPCLLLRISLNHTPMPSRLKCIQLRRLPKAPTPLRSVNFRHTTPGSSVVLLTKFKPQPTRELFDPNYPGAHLSLSRRQSLAPRWVSKHFTLYAFPKGFLTKPDVPYSMPYKPRPYPERPRRPEQRSVDMSLQVIAFNSRVMLKPIVRTKIKRRLKEAVRLIVTRGAAVEESRGGLNIVFRMEDVGADKWIVPDWTYVALPTTEMFLMPFAEQIGLMRKGLGYLHRRIPDVEEILKREGIPSLS</sequence>
<comment type="caution">
    <text evidence="1">The sequence shown here is derived from an EMBL/GenBank/DDBJ whole genome shotgun (WGS) entry which is preliminary data.</text>
</comment>
<proteinExistence type="predicted"/>
<feature type="non-terminal residue" evidence="1">
    <location>
        <position position="244"/>
    </location>
</feature>
<organism evidence="1 2">
    <name type="scientific">Multifurca ochricompacta</name>
    <dbReference type="NCBI Taxonomy" id="376703"/>
    <lineage>
        <taxon>Eukaryota</taxon>
        <taxon>Fungi</taxon>
        <taxon>Dikarya</taxon>
        <taxon>Basidiomycota</taxon>
        <taxon>Agaricomycotina</taxon>
        <taxon>Agaricomycetes</taxon>
        <taxon>Russulales</taxon>
        <taxon>Russulaceae</taxon>
        <taxon>Multifurca</taxon>
    </lineage>
</organism>
<gene>
    <name evidence="1" type="ORF">B0F90DRAFT_1761976</name>
</gene>
<dbReference type="EMBL" id="WTXG01000093">
    <property type="protein sequence ID" value="KAI0293623.1"/>
    <property type="molecule type" value="Genomic_DNA"/>
</dbReference>
<dbReference type="Proteomes" id="UP001203297">
    <property type="component" value="Unassembled WGS sequence"/>
</dbReference>
<evidence type="ECO:0000313" key="1">
    <source>
        <dbReference type="EMBL" id="KAI0293623.1"/>
    </source>
</evidence>
<reference evidence="1" key="1">
    <citation type="journal article" date="2022" name="New Phytol.">
        <title>Evolutionary transition to the ectomycorrhizal habit in the genomes of a hyperdiverse lineage of mushroom-forming fungi.</title>
        <authorList>
            <person name="Looney B."/>
            <person name="Miyauchi S."/>
            <person name="Morin E."/>
            <person name="Drula E."/>
            <person name="Courty P.E."/>
            <person name="Kohler A."/>
            <person name="Kuo A."/>
            <person name="LaButti K."/>
            <person name="Pangilinan J."/>
            <person name="Lipzen A."/>
            <person name="Riley R."/>
            <person name="Andreopoulos W."/>
            <person name="He G."/>
            <person name="Johnson J."/>
            <person name="Nolan M."/>
            <person name="Tritt A."/>
            <person name="Barry K.W."/>
            <person name="Grigoriev I.V."/>
            <person name="Nagy L.G."/>
            <person name="Hibbett D."/>
            <person name="Henrissat B."/>
            <person name="Matheny P.B."/>
            <person name="Labbe J."/>
            <person name="Martin F.M."/>
        </authorList>
    </citation>
    <scope>NUCLEOTIDE SEQUENCE</scope>
    <source>
        <strain evidence="1">BPL690</strain>
    </source>
</reference>